<dbReference type="Proteomes" id="UP000268016">
    <property type="component" value="Unassembled WGS sequence"/>
</dbReference>
<evidence type="ECO:0000256" key="1">
    <source>
        <dbReference type="SAM" id="Phobius"/>
    </source>
</evidence>
<feature type="transmembrane region" description="Helical" evidence="1">
    <location>
        <begin position="39"/>
        <end position="60"/>
    </location>
</feature>
<dbReference type="GO" id="GO:0004812">
    <property type="term" value="F:aminoacyl-tRNA ligase activity"/>
    <property type="evidence" value="ECO:0007669"/>
    <property type="project" value="UniProtKB-KW"/>
</dbReference>
<dbReference type="AlphaFoldDB" id="A0A3N2QW59"/>
<keyword evidence="1" id="KW-1133">Transmembrane helix</keyword>
<keyword evidence="2" id="KW-0030">Aminoacyl-tRNA synthetase</keyword>
<reference evidence="2 3" key="1">
    <citation type="submission" date="2018-10" db="EMBL/GenBank/DDBJ databases">
        <title>Histidinibacterium lentulum gen. nov., sp. nov., a marine bacterium from the culture broth of Picochlorum sp. 122.</title>
        <authorList>
            <person name="Wang G."/>
        </authorList>
    </citation>
    <scope>NUCLEOTIDE SEQUENCE [LARGE SCALE GENOMIC DNA]</scope>
    <source>
        <strain evidence="2 3">B17</strain>
    </source>
</reference>
<comment type="caution">
    <text evidence="2">The sequence shown here is derived from an EMBL/GenBank/DDBJ whole genome shotgun (WGS) entry which is preliminary data.</text>
</comment>
<proteinExistence type="predicted"/>
<protein>
    <submittedName>
        <fullName evidence="2">Phenylalanyl-tRNA synthetase subunit beta</fullName>
    </submittedName>
</protein>
<evidence type="ECO:0000313" key="2">
    <source>
        <dbReference type="EMBL" id="ROT99402.1"/>
    </source>
</evidence>
<organism evidence="2 3">
    <name type="scientific">Histidinibacterium lentulum</name>
    <dbReference type="NCBI Taxonomy" id="2480588"/>
    <lineage>
        <taxon>Bacteria</taxon>
        <taxon>Pseudomonadati</taxon>
        <taxon>Pseudomonadota</taxon>
        <taxon>Alphaproteobacteria</taxon>
        <taxon>Rhodobacterales</taxon>
        <taxon>Paracoccaceae</taxon>
        <taxon>Histidinibacterium</taxon>
    </lineage>
</organism>
<feature type="transmembrane region" description="Helical" evidence="1">
    <location>
        <begin position="7"/>
        <end position="27"/>
    </location>
</feature>
<dbReference type="RefSeq" id="WP_123642997.1">
    <property type="nucleotide sequence ID" value="NZ_ML119087.1"/>
</dbReference>
<dbReference type="EMBL" id="RDRB01000007">
    <property type="protein sequence ID" value="ROT99402.1"/>
    <property type="molecule type" value="Genomic_DNA"/>
</dbReference>
<keyword evidence="2" id="KW-0436">Ligase</keyword>
<keyword evidence="1" id="KW-0472">Membrane</keyword>
<dbReference type="OrthoDB" id="7875775at2"/>
<sequence>MPRWFRYLAFVFVLAAIVLGHVALWRAEDVPLEAKQRLTVLNALGWGVIILPAVGVSFWLKAHKRRNRE</sequence>
<gene>
    <name evidence="2" type="ORF">EAT49_14380</name>
</gene>
<name>A0A3N2QW59_9RHOB</name>
<keyword evidence="3" id="KW-1185">Reference proteome</keyword>
<evidence type="ECO:0000313" key="3">
    <source>
        <dbReference type="Proteomes" id="UP000268016"/>
    </source>
</evidence>
<keyword evidence="1" id="KW-0812">Transmembrane</keyword>
<accession>A0A3N2QW59</accession>